<feature type="non-terminal residue" evidence="1">
    <location>
        <position position="36"/>
    </location>
</feature>
<dbReference type="AlphaFoldDB" id="A0A382EVQ5"/>
<sequence length="36" mass="4287">MIKYKHCWILLNALFLSMLYTPFAQTALLVSEREIE</sequence>
<name>A0A382EVQ5_9ZZZZ</name>
<accession>A0A382EVQ5</accession>
<evidence type="ECO:0000313" key="1">
    <source>
        <dbReference type="EMBL" id="SVB54768.1"/>
    </source>
</evidence>
<proteinExistence type="predicted"/>
<protein>
    <submittedName>
        <fullName evidence="1">Uncharacterized protein</fullName>
    </submittedName>
</protein>
<gene>
    <name evidence="1" type="ORF">METZ01_LOCUS207622</name>
</gene>
<reference evidence="1" key="1">
    <citation type="submission" date="2018-05" db="EMBL/GenBank/DDBJ databases">
        <authorList>
            <person name="Lanie J.A."/>
            <person name="Ng W.-L."/>
            <person name="Kazmierczak K.M."/>
            <person name="Andrzejewski T.M."/>
            <person name="Davidsen T.M."/>
            <person name="Wayne K.J."/>
            <person name="Tettelin H."/>
            <person name="Glass J.I."/>
            <person name="Rusch D."/>
            <person name="Podicherti R."/>
            <person name="Tsui H.-C.T."/>
            <person name="Winkler M.E."/>
        </authorList>
    </citation>
    <scope>NUCLEOTIDE SEQUENCE</scope>
</reference>
<organism evidence="1">
    <name type="scientific">marine metagenome</name>
    <dbReference type="NCBI Taxonomy" id="408172"/>
    <lineage>
        <taxon>unclassified sequences</taxon>
        <taxon>metagenomes</taxon>
        <taxon>ecological metagenomes</taxon>
    </lineage>
</organism>
<dbReference type="EMBL" id="UINC01046570">
    <property type="protein sequence ID" value="SVB54768.1"/>
    <property type="molecule type" value="Genomic_DNA"/>
</dbReference>